<gene>
    <name evidence="2" type="ORF">KL86CLO1_10919</name>
</gene>
<dbReference type="Pfam" id="PF02558">
    <property type="entry name" value="ApbA"/>
    <property type="match status" value="1"/>
</dbReference>
<reference evidence="2" key="1">
    <citation type="submission" date="2016-04" db="EMBL/GenBank/DDBJ databases">
        <authorList>
            <person name="Evans L.H."/>
            <person name="Alamgir A."/>
            <person name="Owens N."/>
            <person name="Weber N.D."/>
            <person name="Virtaneva K."/>
            <person name="Barbian K."/>
            <person name="Babar A."/>
            <person name="Rosenke K."/>
        </authorList>
    </citation>
    <scope>NUCLEOTIDE SEQUENCE</scope>
    <source>
        <strain evidence="2">86</strain>
    </source>
</reference>
<dbReference type="AlphaFoldDB" id="A0A212JDJ6"/>
<protein>
    <submittedName>
        <fullName evidence="2">Ketopantoate reductase PanE/ApbA</fullName>
    </submittedName>
</protein>
<dbReference type="SUPFAM" id="SSF51735">
    <property type="entry name" value="NAD(P)-binding Rossmann-fold domains"/>
    <property type="match status" value="1"/>
</dbReference>
<feature type="domain" description="Ketopantoate reductase N-terminal" evidence="1">
    <location>
        <begin position="3"/>
        <end position="152"/>
    </location>
</feature>
<organism evidence="2">
    <name type="scientific">uncultured Eubacteriales bacterium</name>
    <dbReference type="NCBI Taxonomy" id="172733"/>
    <lineage>
        <taxon>Bacteria</taxon>
        <taxon>Bacillati</taxon>
        <taxon>Bacillota</taxon>
        <taxon>Clostridia</taxon>
        <taxon>Eubacteriales</taxon>
        <taxon>environmental samples</taxon>
    </lineage>
</organism>
<dbReference type="PRINTS" id="PR00411">
    <property type="entry name" value="PNDRDTASEI"/>
</dbReference>
<proteinExistence type="predicted"/>
<dbReference type="Gene3D" id="3.40.50.720">
    <property type="entry name" value="NAD(P)-binding Rossmann-like Domain"/>
    <property type="match status" value="1"/>
</dbReference>
<accession>A0A212JDJ6</accession>
<evidence type="ECO:0000259" key="1">
    <source>
        <dbReference type="Pfam" id="PF02558"/>
    </source>
</evidence>
<evidence type="ECO:0000313" key="2">
    <source>
        <dbReference type="EMBL" id="SBV97504.1"/>
    </source>
</evidence>
<dbReference type="InterPro" id="IPR036291">
    <property type="entry name" value="NAD(P)-bd_dom_sf"/>
</dbReference>
<dbReference type="InterPro" id="IPR013332">
    <property type="entry name" value="KPR_N"/>
</dbReference>
<dbReference type="EMBL" id="FLUN01000001">
    <property type="protein sequence ID" value="SBV97504.1"/>
    <property type="molecule type" value="Genomic_DNA"/>
</dbReference>
<sequence length="324" mass="35783">MRILVYGAGVIGCELAHMLVKAGNDVTLLARGAWKNTLEQNGLVIRHYAQLCTTTDRVRVIDALPPHYLYDLIFIVMQYGQLPDVLPAVAQNRSRYVVLVGNNPDAETALEVLTVHDSGREVAFGFQGTAGRRENGKVISIHAGVGMTVGAFQGRLSSAFQERLERAFDGVKYRLSWEENMDAWLKCHLALILPVSYVCYAVDCRLSKASRAQRKAILDAALEGCVMLRGLGVPIRTQDSEDYFRPGKKRRKMAAVLYIMAKTPLGRLAASDHCRHAALEMRALDAAFEKLRQKAGVPMPVWEQLRTQPGVIGAFTSAAEGRKS</sequence>
<name>A0A212JDJ6_9FIRM</name>